<feature type="compositionally biased region" description="Basic residues" evidence="1">
    <location>
        <begin position="47"/>
        <end position="79"/>
    </location>
</feature>
<keyword evidence="3" id="KW-1185">Reference proteome</keyword>
<accession>A0ABN1SF06</accession>
<feature type="region of interest" description="Disordered" evidence="1">
    <location>
        <begin position="37"/>
        <end position="82"/>
    </location>
</feature>
<proteinExistence type="predicted"/>
<dbReference type="EMBL" id="BAAAIE010000038">
    <property type="protein sequence ID" value="GAA0986824.1"/>
    <property type="molecule type" value="Genomic_DNA"/>
</dbReference>
<name>A0ABN1SF06_9ACTN</name>
<gene>
    <name evidence="2" type="ORF">GCM10009576_055470</name>
</gene>
<protein>
    <submittedName>
        <fullName evidence="2">Uncharacterized protein</fullName>
    </submittedName>
</protein>
<comment type="caution">
    <text evidence="2">The sequence shown here is derived from an EMBL/GenBank/DDBJ whole genome shotgun (WGS) entry which is preliminary data.</text>
</comment>
<sequence length="102" mass="11466">MVFALLGAHPVGDVRTQSAARLPEAFALILLNPPQSAEPLPSGAVRPRNRRVDRGHRRADRGLGRQRRAVHRRRRRRRGPASQLLLQLPVGYDLLFGRPQPT</sequence>
<reference evidence="2 3" key="1">
    <citation type="journal article" date="2019" name="Int. J. Syst. Evol. Microbiol.">
        <title>The Global Catalogue of Microorganisms (GCM) 10K type strain sequencing project: providing services to taxonomists for standard genome sequencing and annotation.</title>
        <authorList>
            <consortium name="The Broad Institute Genomics Platform"/>
            <consortium name="The Broad Institute Genome Sequencing Center for Infectious Disease"/>
            <person name="Wu L."/>
            <person name="Ma J."/>
        </authorList>
    </citation>
    <scope>NUCLEOTIDE SEQUENCE [LARGE SCALE GENOMIC DNA]</scope>
    <source>
        <strain evidence="2 3">JCM 11445</strain>
    </source>
</reference>
<evidence type="ECO:0000256" key="1">
    <source>
        <dbReference type="SAM" id="MobiDB-lite"/>
    </source>
</evidence>
<evidence type="ECO:0000313" key="3">
    <source>
        <dbReference type="Proteomes" id="UP001500033"/>
    </source>
</evidence>
<evidence type="ECO:0000313" key="2">
    <source>
        <dbReference type="EMBL" id="GAA0986824.1"/>
    </source>
</evidence>
<dbReference type="Proteomes" id="UP001500033">
    <property type="component" value="Unassembled WGS sequence"/>
</dbReference>
<organism evidence="2 3">
    <name type="scientific">Streptomyces rhizosphaericus</name>
    <dbReference type="NCBI Taxonomy" id="114699"/>
    <lineage>
        <taxon>Bacteria</taxon>
        <taxon>Bacillati</taxon>
        <taxon>Actinomycetota</taxon>
        <taxon>Actinomycetes</taxon>
        <taxon>Kitasatosporales</taxon>
        <taxon>Streptomycetaceae</taxon>
        <taxon>Streptomyces</taxon>
        <taxon>Streptomyces violaceusniger group</taxon>
    </lineage>
</organism>